<gene>
    <name evidence="1" type="ORF">Mal52_53970</name>
</gene>
<dbReference type="KEGG" id="sdyn:Mal52_53970"/>
<dbReference type="PANTHER" id="PTHR43737:SF1">
    <property type="entry name" value="DUF1501 DOMAIN-CONTAINING PROTEIN"/>
    <property type="match status" value="1"/>
</dbReference>
<dbReference type="InterPro" id="IPR010869">
    <property type="entry name" value="DUF1501"/>
</dbReference>
<dbReference type="InterPro" id="IPR017850">
    <property type="entry name" value="Alkaline_phosphatase_core_sf"/>
</dbReference>
<dbReference type="EMBL" id="CP036276">
    <property type="protein sequence ID" value="QDU46874.1"/>
    <property type="molecule type" value="Genomic_DNA"/>
</dbReference>
<dbReference type="PANTHER" id="PTHR43737">
    <property type="entry name" value="BLL7424 PROTEIN"/>
    <property type="match status" value="1"/>
</dbReference>
<dbReference type="SUPFAM" id="SSF53649">
    <property type="entry name" value="Alkaline phosphatase-like"/>
    <property type="match status" value="1"/>
</dbReference>
<evidence type="ECO:0000313" key="2">
    <source>
        <dbReference type="Proteomes" id="UP000319383"/>
    </source>
</evidence>
<keyword evidence="2" id="KW-1185">Reference proteome</keyword>
<dbReference type="Gene3D" id="3.40.720.10">
    <property type="entry name" value="Alkaline Phosphatase, subunit A"/>
    <property type="match status" value="1"/>
</dbReference>
<evidence type="ECO:0000313" key="1">
    <source>
        <dbReference type="EMBL" id="QDU46874.1"/>
    </source>
</evidence>
<proteinExistence type="predicted"/>
<dbReference type="AlphaFoldDB" id="A0A517ZWM9"/>
<protein>
    <recommendedName>
        <fullName evidence="3">DUF1501 domain-containing protein</fullName>
    </recommendedName>
</protein>
<dbReference type="Pfam" id="PF07394">
    <property type="entry name" value="DUF1501"/>
    <property type="match status" value="1"/>
</dbReference>
<accession>A0A517ZWM9</accession>
<organism evidence="1 2">
    <name type="scientific">Symmachiella dynata</name>
    <dbReference type="NCBI Taxonomy" id="2527995"/>
    <lineage>
        <taxon>Bacteria</taxon>
        <taxon>Pseudomonadati</taxon>
        <taxon>Planctomycetota</taxon>
        <taxon>Planctomycetia</taxon>
        <taxon>Planctomycetales</taxon>
        <taxon>Planctomycetaceae</taxon>
        <taxon>Symmachiella</taxon>
    </lineage>
</organism>
<evidence type="ECO:0008006" key="3">
    <source>
        <dbReference type="Google" id="ProtNLM"/>
    </source>
</evidence>
<sequence length="479" mass="52248">MLRILGSRTQLCDGVTRRELMRVGGLSLFGGMTLPRLLAAASPSPAAPVGGSAKSVILLNLLGGPSQMDMFDMKPHAPVEVRGEFQPIDTSLPGLQICEHLPNTARYMHQATIVRTVTHTYNAHNPLAMMTGFTGGANNQLAPEPTDPPDIGAICQYLNMGPREMPGAVCLPCFPGFGERTMYPGIRRPGPYGGFLGHRYDPLFGECDPKFDREPSVNYYDPVRPMGAPTLPALDVLPEMSVDRLDRRLSMLQKLDGAFAQAESSPAIARMDEVQQRALAMLSTSKVRDAFDLDREPDALRDQYGRHMMGSSLLVARRLVEAGVPFISVHAEIFGRYGHSYDMHENNFGMLKNENLPVLDMVYPALIEDLEQRGLLDSTLVVVMGEMGRSPRVNAKAGRDHWPQCGFSLLTGGGVRRGMIFGSTDKQAAYPTSHPVSPGDIVATIYHLLGIDPHLMVPDRTNRPIAIAHGGNVITDIVA</sequence>
<dbReference type="Proteomes" id="UP000319383">
    <property type="component" value="Chromosome"/>
</dbReference>
<dbReference type="RefSeq" id="WP_145379452.1">
    <property type="nucleotide sequence ID" value="NZ_CP036276.1"/>
</dbReference>
<reference evidence="1 2" key="1">
    <citation type="submission" date="2019-02" db="EMBL/GenBank/DDBJ databases">
        <title>Deep-cultivation of Planctomycetes and their phenomic and genomic characterization uncovers novel biology.</title>
        <authorList>
            <person name="Wiegand S."/>
            <person name="Jogler M."/>
            <person name="Boedeker C."/>
            <person name="Pinto D."/>
            <person name="Vollmers J."/>
            <person name="Rivas-Marin E."/>
            <person name="Kohn T."/>
            <person name="Peeters S.H."/>
            <person name="Heuer A."/>
            <person name="Rast P."/>
            <person name="Oberbeckmann S."/>
            <person name="Bunk B."/>
            <person name="Jeske O."/>
            <person name="Meyerdierks A."/>
            <person name="Storesund J.E."/>
            <person name="Kallscheuer N."/>
            <person name="Luecker S."/>
            <person name="Lage O.M."/>
            <person name="Pohl T."/>
            <person name="Merkel B.J."/>
            <person name="Hornburger P."/>
            <person name="Mueller R.-W."/>
            <person name="Bruemmer F."/>
            <person name="Labrenz M."/>
            <person name="Spormann A.M."/>
            <person name="Op den Camp H."/>
            <person name="Overmann J."/>
            <person name="Amann R."/>
            <person name="Jetten M.S.M."/>
            <person name="Mascher T."/>
            <person name="Medema M.H."/>
            <person name="Devos D.P."/>
            <person name="Kaster A.-K."/>
            <person name="Ovreas L."/>
            <person name="Rohde M."/>
            <person name="Galperin M.Y."/>
            <person name="Jogler C."/>
        </authorList>
    </citation>
    <scope>NUCLEOTIDE SEQUENCE [LARGE SCALE GENOMIC DNA]</scope>
    <source>
        <strain evidence="1 2">Mal52</strain>
    </source>
</reference>
<name>A0A517ZWM9_9PLAN</name>